<dbReference type="InterPro" id="IPR050951">
    <property type="entry name" value="Retrovirus_Pol_polyprotein"/>
</dbReference>
<dbReference type="EMBL" id="JANPWB010000010">
    <property type="protein sequence ID" value="KAJ1138252.1"/>
    <property type="molecule type" value="Genomic_DNA"/>
</dbReference>
<dbReference type="InterPro" id="IPR041588">
    <property type="entry name" value="Integrase_H2C2"/>
</dbReference>
<accession>A0AAV7QCL7</accession>
<dbReference type="Pfam" id="PF17921">
    <property type="entry name" value="Integrase_H2C2"/>
    <property type="match status" value="1"/>
</dbReference>
<dbReference type="GO" id="GO:0015074">
    <property type="term" value="P:DNA integration"/>
    <property type="evidence" value="ECO:0007669"/>
    <property type="project" value="InterPro"/>
</dbReference>
<dbReference type="Gene3D" id="3.30.420.10">
    <property type="entry name" value="Ribonuclease H-like superfamily/Ribonuclease H"/>
    <property type="match status" value="1"/>
</dbReference>
<sequence>MQVAWKMRDELSVGSDGLLLRHQKLVIRRCLWDRVIELAHQGHQRAAKAKAVLWSMVWFPGMDSLVDDRVRRCHSCAITAIEQPITPVITEEASTRLWSKVCMDFGSFPDGWLMLVLLDSHLRFPVVELVVSTVFENVKPMLVKTFALFGLPEELRTDNGPPFQGQDFKDYLDRLAVCHHRITPHWPQANGDVERFMRTLNRALRTGVKQGEGGGGVDATVYKSVSADPHSTTGYVPDASMFKQLFKDLLVLKQPVVSEASVCLGNPEKPSRALLFGLISINNYLFNP</sequence>
<gene>
    <name evidence="3" type="ORF">NDU88_004643</name>
</gene>
<dbReference type="Proteomes" id="UP001066276">
    <property type="component" value="Chromosome 6"/>
</dbReference>
<name>A0AAV7QCL7_PLEWA</name>
<feature type="domain" description="Integrase catalytic" evidence="2">
    <location>
        <begin position="83"/>
        <end position="245"/>
    </location>
</feature>
<evidence type="ECO:0000313" key="4">
    <source>
        <dbReference type="Proteomes" id="UP001066276"/>
    </source>
</evidence>
<evidence type="ECO:0000259" key="2">
    <source>
        <dbReference type="PROSITE" id="PS50994"/>
    </source>
</evidence>
<dbReference type="InterPro" id="IPR001584">
    <property type="entry name" value="Integrase_cat-core"/>
</dbReference>
<comment type="caution">
    <text evidence="3">The sequence shown here is derived from an EMBL/GenBank/DDBJ whole genome shotgun (WGS) entry which is preliminary data.</text>
</comment>
<evidence type="ECO:0000313" key="3">
    <source>
        <dbReference type="EMBL" id="KAJ1138252.1"/>
    </source>
</evidence>
<dbReference type="AlphaFoldDB" id="A0AAV7QCL7"/>
<dbReference type="InterPro" id="IPR036397">
    <property type="entry name" value="RNaseH_sf"/>
</dbReference>
<organism evidence="3 4">
    <name type="scientific">Pleurodeles waltl</name>
    <name type="common">Iberian ribbed newt</name>
    <dbReference type="NCBI Taxonomy" id="8319"/>
    <lineage>
        <taxon>Eukaryota</taxon>
        <taxon>Metazoa</taxon>
        <taxon>Chordata</taxon>
        <taxon>Craniata</taxon>
        <taxon>Vertebrata</taxon>
        <taxon>Euteleostomi</taxon>
        <taxon>Amphibia</taxon>
        <taxon>Batrachia</taxon>
        <taxon>Caudata</taxon>
        <taxon>Salamandroidea</taxon>
        <taxon>Salamandridae</taxon>
        <taxon>Pleurodelinae</taxon>
        <taxon>Pleurodeles</taxon>
    </lineage>
</organism>
<keyword evidence="4" id="KW-1185">Reference proteome</keyword>
<dbReference type="PANTHER" id="PTHR37984:SF11">
    <property type="entry name" value="INTEGRASE CATALYTIC DOMAIN-CONTAINING PROTEIN"/>
    <property type="match status" value="1"/>
</dbReference>
<protein>
    <recommendedName>
        <fullName evidence="1">Gypsy retrotransposon integrase-like protein 1</fullName>
    </recommendedName>
</protein>
<dbReference type="GO" id="GO:0003676">
    <property type="term" value="F:nucleic acid binding"/>
    <property type="evidence" value="ECO:0007669"/>
    <property type="project" value="InterPro"/>
</dbReference>
<proteinExistence type="predicted"/>
<dbReference type="PROSITE" id="PS50994">
    <property type="entry name" value="INTEGRASE"/>
    <property type="match status" value="1"/>
</dbReference>
<dbReference type="SUPFAM" id="SSF53098">
    <property type="entry name" value="Ribonuclease H-like"/>
    <property type="match status" value="1"/>
</dbReference>
<dbReference type="PANTHER" id="PTHR37984">
    <property type="entry name" value="PROTEIN CBG26694"/>
    <property type="match status" value="1"/>
</dbReference>
<evidence type="ECO:0000256" key="1">
    <source>
        <dbReference type="ARBA" id="ARBA00039658"/>
    </source>
</evidence>
<dbReference type="Gene3D" id="1.10.340.70">
    <property type="match status" value="1"/>
</dbReference>
<reference evidence="3" key="1">
    <citation type="journal article" date="2022" name="bioRxiv">
        <title>Sequencing and chromosome-scale assembly of the giantPleurodeles waltlgenome.</title>
        <authorList>
            <person name="Brown T."/>
            <person name="Elewa A."/>
            <person name="Iarovenko S."/>
            <person name="Subramanian E."/>
            <person name="Araus A.J."/>
            <person name="Petzold A."/>
            <person name="Susuki M."/>
            <person name="Suzuki K.-i.T."/>
            <person name="Hayashi T."/>
            <person name="Toyoda A."/>
            <person name="Oliveira C."/>
            <person name="Osipova E."/>
            <person name="Leigh N.D."/>
            <person name="Simon A."/>
            <person name="Yun M.H."/>
        </authorList>
    </citation>
    <scope>NUCLEOTIDE SEQUENCE</scope>
    <source>
        <strain evidence="3">20211129_DDA</strain>
        <tissue evidence="3">Liver</tissue>
    </source>
</reference>
<dbReference type="InterPro" id="IPR012337">
    <property type="entry name" value="RNaseH-like_sf"/>
</dbReference>